<accession>A0A099WY09</accession>
<dbReference type="PANTHER" id="PTHR33608">
    <property type="entry name" value="BLL2464 PROTEIN"/>
    <property type="match status" value="1"/>
</dbReference>
<dbReference type="OrthoDB" id="9776116at2"/>
<dbReference type="AlphaFoldDB" id="A0A099WY09"/>
<dbReference type="InterPro" id="IPR036465">
    <property type="entry name" value="vWFA_dom_sf"/>
</dbReference>
<protein>
    <recommendedName>
        <fullName evidence="1">VWFA domain-containing protein</fullName>
    </recommendedName>
</protein>
<dbReference type="Proteomes" id="UP000030125">
    <property type="component" value="Unassembled WGS sequence"/>
</dbReference>
<dbReference type="RefSeq" id="WP_036846078.1">
    <property type="nucleotide sequence ID" value="NZ_JQJD01000059.1"/>
</dbReference>
<sequence length="292" mass="33620">MITDTNELLQKIRRIEIKTKNLSRNIFAGEYRSAFKGRGMAFSEVREYRHGDDIRDIDWNVTARYAKPYIKVFEEERELTVLLLIDVSSSGRFGTHERTKRQLIAEIAGTLAFSCITNNDKVGVLFFSDRIEKFIPPAKGRKHVLHILREILQMNPEGQGTDLSKALIYANNMQKKHCSMFVLSDFINEMNYDATVSVVAKKHDVMAVQVYDPHEANLPDVGLLNVRDAETGEMMLIDSSSKAVLSAYRKYWDEICEYMQTTFSKYDISFVSTATNKDYVPSLIRLFSTRKR</sequence>
<reference evidence="2 3" key="1">
    <citation type="submission" date="2014-08" db="EMBL/GenBank/DDBJ databases">
        <title>Porphyromonas cangingivalis strain:COT-109_OH1386 Genome sequencing.</title>
        <authorList>
            <person name="Wallis C."/>
            <person name="Deusch O."/>
            <person name="O'Flynn C."/>
            <person name="Davis I."/>
            <person name="Jospin G."/>
            <person name="Darling A.E."/>
            <person name="Coil D.A."/>
            <person name="Alexiev A."/>
            <person name="Horsfall A."/>
            <person name="Kirkwood N."/>
            <person name="Harris S."/>
            <person name="Eisen J.A."/>
        </authorList>
    </citation>
    <scope>NUCLEOTIDE SEQUENCE [LARGE SCALE GENOMIC DNA]</scope>
    <source>
        <strain evidence="3">COT-109 OH1386</strain>
    </source>
</reference>
<dbReference type="Gene3D" id="3.40.50.410">
    <property type="entry name" value="von Willebrand factor, type A domain"/>
    <property type="match status" value="1"/>
</dbReference>
<dbReference type="InterPro" id="IPR002035">
    <property type="entry name" value="VWF_A"/>
</dbReference>
<dbReference type="CDD" id="cd00198">
    <property type="entry name" value="vWFA"/>
    <property type="match status" value="1"/>
</dbReference>
<comment type="caution">
    <text evidence="2">The sequence shown here is derived from an EMBL/GenBank/DDBJ whole genome shotgun (WGS) entry which is preliminary data.</text>
</comment>
<dbReference type="eggNOG" id="COG1721">
    <property type="taxonomic scope" value="Bacteria"/>
</dbReference>
<evidence type="ECO:0000313" key="2">
    <source>
        <dbReference type="EMBL" id="KGN78600.1"/>
    </source>
</evidence>
<gene>
    <name evidence="2" type="ORF">HQ35_09425</name>
</gene>
<organism evidence="2 3">
    <name type="scientific">Porphyromonas cangingivalis</name>
    <dbReference type="NCBI Taxonomy" id="36874"/>
    <lineage>
        <taxon>Bacteria</taxon>
        <taxon>Pseudomonadati</taxon>
        <taxon>Bacteroidota</taxon>
        <taxon>Bacteroidia</taxon>
        <taxon>Bacteroidales</taxon>
        <taxon>Porphyromonadaceae</taxon>
        <taxon>Porphyromonas</taxon>
    </lineage>
</organism>
<dbReference type="PANTHER" id="PTHR33608:SF6">
    <property type="entry name" value="BLL2464 PROTEIN"/>
    <property type="match status" value="1"/>
</dbReference>
<evidence type="ECO:0000259" key="1">
    <source>
        <dbReference type="SMART" id="SM00327"/>
    </source>
</evidence>
<keyword evidence="3" id="KW-1185">Reference proteome</keyword>
<dbReference type="InterPro" id="IPR002881">
    <property type="entry name" value="DUF58"/>
</dbReference>
<dbReference type="Pfam" id="PF01882">
    <property type="entry name" value="DUF58"/>
    <property type="match status" value="1"/>
</dbReference>
<name>A0A099WY09_PORCN</name>
<dbReference type="STRING" id="36874.HQ34_04550"/>
<dbReference type="SMART" id="SM00327">
    <property type="entry name" value="VWA"/>
    <property type="match status" value="1"/>
</dbReference>
<dbReference type="SUPFAM" id="SSF53300">
    <property type="entry name" value="vWA-like"/>
    <property type="match status" value="1"/>
</dbReference>
<evidence type="ECO:0000313" key="3">
    <source>
        <dbReference type="Proteomes" id="UP000030125"/>
    </source>
</evidence>
<proteinExistence type="predicted"/>
<feature type="domain" description="VWFA" evidence="1">
    <location>
        <begin position="78"/>
        <end position="241"/>
    </location>
</feature>
<dbReference type="EMBL" id="JQJD01000059">
    <property type="protein sequence ID" value="KGN78600.1"/>
    <property type="molecule type" value="Genomic_DNA"/>
</dbReference>